<evidence type="ECO:0000313" key="2">
    <source>
        <dbReference type="Proteomes" id="UP000436088"/>
    </source>
</evidence>
<sequence>MTLRLGYVTTVVVSSAEIAKQVLLTHDETFSDHKVPDSVASQPNHESTLAWAVGDGTWRNRRRICNTQLFTVKRLNSIQHLRHQKVQQLIEHINKKRVSGSQVNIGQLTFATALNLISSTIFSTDIVDPVSARRKSSKDWFGVSWSIQRNPTCRIISDAEKV</sequence>
<dbReference type="EMBL" id="VEPZ02001493">
    <property type="protein sequence ID" value="KAE8670853.1"/>
    <property type="molecule type" value="Genomic_DNA"/>
</dbReference>
<dbReference type="InterPro" id="IPR036396">
    <property type="entry name" value="Cyt_P450_sf"/>
</dbReference>
<dbReference type="GO" id="GO:0005506">
    <property type="term" value="F:iron ion binding"/>
    <property type="evidence" value="ECO:0007669"/>
    <property type="project" value="InterPro"/>
</dbReference>
<dbReference type="GO" id="GO:0020037">
    <property type="term" value="F:heme binding"/>
    <property type="evidence" value="ECO:0007669"/>
    <property type="project" value="InterPro"/>
</dbReference>
<organism evidence="1 2">
    <name type="scientific">Hibiscus syriacus</name>
    <name type="common">Rose of Sharon</name>
    <dbReference type="NCBI Taxonomy" id="106335"/>
    <lineage>
        <taxon>Eukaryota</taxon>
        <taxon>Viridiplantae</taxon>
        <taxon>Streptophyta</taxon>
        <taxon>Embryophyta</taxon>
        <taxon>Tracheophyta</taxon>
        <taxon>Spermatophyta</taxon>
        <taxon>Magnoliopsida</taxon>
        <taxon>eudicotyledons</taxon>
        <taxon>Gunneridae</taxon>
        <taxon>Pentapetalae</taxon>
        <taxon>rosids</taxon>
        <taxon>malvids</taxon>
        <taxon>Malvales</taxon>
        <taxon>Malvaceae</taxon>
        <taxon>Malvoideae</taxon>
        <taxon>Hibiscus</taxon>
    </lineage>
</organism>
<accession>A0A6A2X6G0</accession>
<dbReference type="Pfam" id="PF00067">
    <property type="entry name" value="p450"/>
    <property type="match status" value="1"/>
</dbReference>
<comment type="caution">
    <text evidence="1">The sequence shown here is derived from an EMBL/GenBank/DDBJ whole genome shotgun (WGS) entry which is preliminary data.</text>
</comment>
<name>A0A6A2X6G0_HIBSY</name>
<dbReference type="PANTHER" id="PTHR24299">
    <property type="entry name" value="CYTOCHROME P450 FAMILY 1"/>
    <property type="match status" value="1"/>
</dbReference>
<protein>
    <submittedName>
        <fullName evidence="1">Uncharacterized protein</fullName>
    </submittedName>
</protein>
<keyword evidence="2" id="KW-1185">Reference proteome</keyword>
<gene>
    <name evidence="1" type="ORF">F3Y22_tig00112050pilonHSYRG00002</name>
</gene>
<dbReference type="PANTHER" id="PTHR24299:SF58">
    <property type="entry name" value="CYTOCHROME P450"/>
    <property type="match status" value="1"/>
</dbReference>
<proteinExistence type="predicted"/>
<dbReference type="GO" id="GO:0016705">
    <property type="term" value="F:oxidoreductase activity, acting on paired donors, with incorporation or reduction of molecular oxygen"/>
    <property type="evidence" value="ECO:0007669"/>
    <property type="project" value="InterPro"/>
</dbReference>
<dbReference type="GO" id="GO:0004497">
    <property type="term" value="F:monooxygenase activity"/>
    <property type="evidence" value="ECO:0007669"/>
    <property type="project" value="InterPro"/>
</dbReference>
<evidence type="ECO:0000313" key="1">
    <source>
        <dbReference type="EMBL" id="KAE8670853.1"/>
    </source>
</evidence>
<dbReference type="InterPro" id="IPR001128">
    <property type="entry name" value="Cyt_P450"/>
</dbReference>
<reference evidence="1" key="1">
    <citation type="submission" date="2019-09" db="EMBL/GenBank/DDBJ databases">
        <title>Draft genome information of white flower Hibiscus syriacus.</title>
        <authorList>
            <person name="Kim Y.-M."/>
        </authorList>
    </citation>
    <scope>NUCLEOTIDE SEQUENCE [LARGE SCALE GENOMIC DNA]</scope>
    <source>
        <strain evidence="1">YM2019G1</strain>
    </source>
</reference>
<dbReference type="SUPFAM" id="SSF48264">
    <property type="entry name" value="Cytochrome P450"/>
    <property type="match status" value="1"/>
</dbReference>
<dbReference type="AlphaFoldDB" id="A0A6A2X6G0"/>
<dbReference type="Gene3D" id="1.10.630.10">
    <property type="entry name" value="Cytochrome P450"/>
    <property type="match status" value="1"/>
</dbReference>
<dbReference type="Proteomes" id="UP000436088">
    <property type="component" value="Unassembled WGS sequence"/>
</dbReference>